<dbReference type="PANTHER" id="PTHR11926">
    <property type="entry name" value="GLUCOSYL/GLUCURONOSYL TRANSFERASES"/>
    <property type="match status" value="1"/>
</dbReference>
<comment type="similarity">
    <text evidence="1">Belongs to the UDP-glycosyltransferase family.</text>
</comment>
<reference evidence="2" key="1">
    <citation type="submission" date="2018-01" db="EMBL/GenBank/DDBJ databases">
        <authorList>
            <person name="Mao J.F."/>
        </authorList>
    </citation>
    <scope>NUCLEOTIDE SEQUENCE</scope>
    <source>
        <strain evidence="2">Huo1</strain>
        <tissue evidence="2">Leaf</tissue>
    </source>
</reference>
<accession>A0A8X8Y2H3</accession>
<evidence type="ECO:0000313" key="2">
    <source>
        <dbReference type="EMBL" id="KAG6422887.1"/>
    </source>
</evidence>
<gene>
    <name evidence="2" type="ORF">SASPL_113269</name>
</gene>
<comment type="caution">
    <text evidence="2">The sequence shown here is derived from an EMBL/GenBank/DDBJ whole genome shotgun (WGS) entry which is preliminary data.</text>
</comment>
<dbReference type="GO" id="GO:0080044">
    <property type="term" value="F:quercetin 7-O-glucosyltransferase activity"/>
    <property type="evidence" value="ECO:0007669"/>
    <property type="project" value="TreeGrafter"/>
</dbReference>
<dbReference type="Proteomes" id="UP000298416">
    <property type="component" value="Unassembled WGS sequence"/>
</dbReference>
<dbReference type="GO" id="GO:0080043">
    <property type="term" value="F:quercetin 3-O-glucosyltransferase activity"/>
    <property type="evidence" value="ECO:0007669"/>
    <property type="project" value="TreeGrafter"/>
</dbReference>
<keyword evidence="3" id="KW-1185">Reference proteome</keyword>
<evidence type="ECO:0000256" key="1">
    <source>
        <dbReference type="ARBA" id="ARBA00009995"/>
    </source>
</evidence>
<protein>
    <submittedName>
        <fullName evidence="2">Uncharacterized protein</fullName>
    </submittedName>
</protein>
<proteinExistence type="inferred from homology"/>
<sequence length="160" mass="17123">MAELPHVLILPYPAQGHINPALAFATRLASMRLSVTVLVTTDFINNATVSSSSSPSVSIAPISDGKEKIAASESFEAYFRRFTSILPASLAQFIDQNKRSASPAKLLVYDSTMPWALDVARAHGLLCASLFTMSAAASAIFYHLRNGGVRPFSTIFVASS</sequence>
<dbReference type="Gene3D" id="3.40.50.2000">
    <property type="entry name" value="Glycogen Phosphorylase B"/>
    <property type="match status" value="1"/>
</dbReference>
<name>A0A8X8Y2H3_SALSN</name>
<dbReference type="PANTHER" id="PTHR11926:SF1560">
    <property type="entry name" value="UDP-GLYCOSYLTRANSFERASE 74E1-RELATED"/>
    <property type="match status" value="1"/>
</dbReference>
<organism evidence="2">
    <name type="scientific">Salvia splendens</name>
    <name type="common">Scarlet sage</name>
    <dbReference type="NCBI Taxonomy" id="180675"/>
    <lineage>
        <taxon>Eukaryota</taxon>
        <taxon>Viridiplantae</taxon>
        <taxon>Streptophyta</taxon>
        <taxon>Embryophyta</taxon>
        <taxon>Tracheophyta</taxon>
        <taxon>Spermatophyta</taxon>
        <taxon>Magnoliopsida</taxon>
        <taxon>eudicotyledons</taxon>
        <taxon>Gunneridae</taxon>
        <taxon>Pentapetalae</taxon>
        <taxon>asterids</taxon>
        <taxon>lamiids</taxon>
        <taxon>Lamiales</taxon>
        <taxon>Lamiaceae</taxon>
        <taxon>Nepetoideae</taxon>
        <taxon>Mentheae</taxon>
        <taxon>Salviinae</taxon>
        <taxon>Salvia</taxon>
        <taxon>Salvia subgen. Calosphace</taxon>
        <taxon>core Calosphace</taxon>
    </lineage>
</organism>
<dbReference type="AlphaFoldDB" id="A0A8X8Y2H3"/>
<dbReference type="EMBL" id="PNBA02000005">
    <property type="protein sequence ID" value="KAG6422887.1"/>
    <property type="molecule type" value="Genomic_DNA"/>
</dbReference>
<dbReference type="SUPFAM" id="SSF53756">
    <property type="entry name" value="UDP-Glycosyltransferase/glycogen phosphorylase"/>
    <property type="match status" value="1"/>
</dbReference>
<reference evidence="2" key="2">
    <citation type="submission" date="2020-08" db="EMBL/GenBank/DDBJ databases">
        <title>Plant Genome Project.</title>
        <authorList>
            <person name="Zhang R.-G."/>
        </authorList>
    </citation>
    <scope>NUCLEOTIDE SEQUENCE</scope>
    <source>
        <strain evidence="2">Huo1</strain>
        <tissue evidence="2">Leaf</tissue>
    </source>
</reference>
<evidence type="ECO:0000313" key="3">
    <source>
        <dbReference type="Proteomes" id="UP000298416"/>
    </source>
</evidence>